<comment type="similarity">
    <text evidence="1 4 8">Belongs to the 6-phosphogluconate dehydrogenase family.</text>
</comment>
<keyword evidence="4 8" id="KW-0521">NADP</keyword>
<dbReference type="GO" id="GO:0050661">
    <property type="term" value="F:NADP binding"/>
    <property type="evidence" value="ECO:0007669"/>
    <property type="project" value="InterPro"/>
</dbReference>
<comment type="catalytic activity">
    <reaction evidence="4 8">
        <text>6-phospho-D-gluconate + NADP(+) = D-ribulose 5-phosphate + CO2 + NADPH</text>
        <dbReference type="Rhea" id="RHEA:10116"/>
        <dbReference type="ChEBI" id="CHEBI:16526"/>
        <dbReference type="ChEBI" id="CHEBI:57783"/>
        <dbReference type="ChEBI" id="CHEBI:58121"/>
        <dbReference type="ChEBI" id="CHEBI:58349"/>
        <dbReference type="ChEBI" id="CHEBI:58759"/>
        <dbReference type="EC" id="1.1.1.44"/>
    </reaction>
</comment>
<dbReference type="InterPro" id="IPR006183">
    <property type="entry name" value="Pgluconate_DH"/>
</dbReference>
<feature type="domain" description="6-phosphogluconate dehydrogenase C-terminal" evidence="9">
    <location>
        <begin position="179"/>
        <end position="470"/>
    </location>
</feature>
<evidence type="ECO:0000313" key="11">
    <source>
        <dbReference type="Proteomes" id="UP000594468"/>
    </source>
</evidence>
<gene>
    <name evidence="10" type="primary">gndA</name>
    <name evidence="10" type="ORF">G4Y79_16450</name>
</gene>
<dbReference type="PIRSF" id="PIRSF000109">
    <property type="entry name" value="6PGD"/>
    <property type="match status" value="1"/>
</dbReference>
<comment type="pathway">
    <text evidence="4 8">Carbohydrate degradation; pentose phosphate pathway; D-ribulose 5-phosphate from D-glucose 6-phosphate (oxidative stage): step 3/3.</text>
</comment>
<dbReference type="PRINTS" id="PR00076">
    <property type="entry name" value="6PGDHDRGNASE"/>
</dbReference>
<evidence type="ECO:0000259" key="9">
    <source>
        <dbReference type="SMART" id="SM01350"/>
    </source>
</evidence>
<dbReference type="KEGG" id="pmet:G4Y79_16450"/>
<proteinExistence type="inferred from homology"/>
<feature type="binding site" evidence="7">
    <location>
        <position position="103"/>
    </location>
    <ligand>
        <name>NADP(+)</name>
        <dbReference type="ChEBI" id="CHEBI:58349"/>
    </ligand>
</feature>
<feature type="binding site" description="in other chain" evidence="6">
    <location>
        <position position="191"/>
    </location>
    <ligand>
        <name>substrate</name>
        <note>ligand shared between dimeric partners</note>
    </ligand>
</feature>
<name>A0A7S8ID89_9CHLR</name>
<protein>
    <recommendedName>
        <fullName evidence="4 8">6-phosphogluconate dehydrogenase, decarboxylating</fullName>
        <ecNumber evidence="4 8">1.1.1.44</ecNumber>
    </recommendedName>
</protein>
<dbReference type="UniPathway" id="UPA00115">
    <property type="reaction ID" value="UER00410"/>
</dbReference>
<dbReference type="InterPro" id="IPR006115">
    <property type="entry name" value="6PGDH_NADP-bd"/>
</dbReference>
<dbReference type="Proteomes" id="UP000594468">
    <property type="component" value="Chromosome"/>
</dbReference>
<reference evidence="10 11" key="1">
    <citation type="submission" date="2020-02" db="EMBL/GenBank/DDBJ databases">
        <authorList>
            <person name="Zheng R.K."/>
            <person name="Sun C.M."/>
        </authorList>
    </citation>
    <scope>NUCLEOTIDE SEQUENCE [LARGE SCALE GENOMIC DNA]</scope>
    <source>
        <strain evidence="11">rifampicinis</strain>
    </source>
</reference>
<feature type="active site" description="Proton acceptor" evidence="5">
    <location>
        <position position="183"/>
    </location>
</feature>
<dbReference type="SUPFAM" id="SSF51735">
    <property type="entry name" value="NAD(P)-binding Rossmann-fold domains"/>
    <property type="match status" value="1"/>
</dbReference>
<comment type="subunit">
    <text evidence="4">Homodimer.</text>
</comment>
<evidence type="ECO:0000313" key="10">
    <source>
        <dbReference type="EMBL" id="QPC81286.1"/>
    </source>
</evidence>
<accession>A0A7S8ID89</accession>
<dbReference type="EMBL" id="CP062983">
    <property type="protein sequence ID" value="QPC81286.1"/>
    <property type="molecule type" value="Genomic_DNA"/>
</dbReference>
<feature type="binding site" evidence="7">
    <location>
        <begin position="75"/>
        <end position="77"/>
    </location>
    <ligand>
        <name>NADP(+)</name>
        <dbReference type="ChEBI" id="CHEBI:58349"/>
    </ligand>
</feature>
<dbReference type="InterPro" id="IPR006114">
    <property type="entry name" value="6PGDH_C"/>
</dbReference>
<feature type="binding site" description="in other chain" evidence="6">
    <location>
        <begin position="186"/>
        <end position="187"/>
    </location>
    <ligand>
        <name>substrate</name>
        <note>ligand shared between dimeric partners</note>
    </ligand>
</feature>
<dbReference type="Pfam" id="PF00393">
    <property type="entry name" value="6PGD"/>
    <property type="match status" value="1"/>
</dbReference>
<dbReference type="AlphaFoldDB" id="A0A7S8ID89"/>
<dbReference type="GO" id="GO:0019521">
    <property type="term" value="P:D-gluconate metabolic process"/>
    <property type="evidence" value="ECO:0007669"/>
    <property type="project" value="UniProtKB-KW"/>
</dbReference>
<comment type="function">
    <text evidence="4">Catalyzes the oxidative decarboxylation of 6-phosphogluconate to ribulose 5-phosphate and CO(2), with concomitant reduction of NADP to NADPH.</text>
</comment>
<dbReference type="RefSeq" id="WP_195169359.1">
    <property type="nucleotide sequence ID" value="NZ_CP062983.1"/>
</dbReference>
<keyword evidence="2 4" id="KW-0560">Oxidoreductase</keyword>
<evidence type="ECO:0000256" key="4">
    <source>
        <dbReference type="PIRNR" id="PIRNR000109"/>
    </source>
</evidence>
<dbReference type="InterPro" id="IPR006113">
    <property type="entry name" value="6PGDH_Gnd/GntZ"/>
</dbReference>
<dbReference type="Gene3D" id="1.20.5.320">
    <property type="entry name" value="6-Phosphogluconate Dehydrogenase, domain 3"/>
    <property type="match status" value="1"/>
</dbReference>
<keyword evidence="3 8" id="KW-0311">Gluconate utilization</keyword>
<dbReference type="InterPro" id="IPR008927">
    <property type="entry name" value="6-PGluconate_DH-like_C_sf"/>
</dbReference>
<feature type="binding site" description="in other chain" evidence="6">
    <location>
        <position position="261"/>
    </location>
    <ligand>
        <name>substrate</name>
        <note>ligand shared between dimeric partners</note>
    </ligand>
</feature>
<dbReference type="FunFam" id="1.10.1040.10:FF:000002">
    <property type="entry name" value="6-phosphogluconate dehydrogenase, decarboxylating"/>
    <property type="match status" value="1"/>
</dbReference>
<evidence type="ECO:0000256" key="7">
    <source>
        <dbReference type="PIRSR" id="PIRSR000109-3"/>
    </source>
</evidence>
<feature type="binding site" evidence="6">
    <location>
        <position position="452"/>
    </location>
    <ligand>
        <name>substrate</name>
        <note>ligand shared between dimeric partners</note>
    </ligand>
</feature>
<feature type="binding site" evidence="7">
    <location>
        <begin position="33"/>
        <end position="35"/>
    </location>
    <ligand>
        <name>NADP(+)</name>
        <dbReference type="ChEBI" id="CHEBI:58349"/>
    </ligand>
</feature>
<evidence type="ECO:0000256" key="6">
    <source>
        <dbReference type="PIRSR" id="PIRSR000109-2"/>
    </source>
</evidence>
<dbReference type="GO" id="GO:0006098">
    <property type="term" value="P:pentose-phosphate shunt"/>
    <property type="evidence" value="ECO:0007669"/>
    <property type="project" value="UniProtKB-UniPathway"/>
</dbReference>
<dbReference type="GO" id="GO:0004616">
    <property type="term" value="F:phosphogluconate dehydrogenase (decarboxylating) activity"/>
    <property type="evidence" value="ECO:0007669"/>
    <property type="project" value="UniProtKB-EC"/>
</dbReference>
<feature type="active site" description="Proton donor" evidence="5">
    <location>
        <position position="190"/>
    </location>
</feature>
<dbReference type="EC" id="1.1.1.44" evidence="4 8"/>
<dbReference type="Gene3D" id="3.40.50.720">
    <property type="entry name" value="NAD(P)-binding Rossmann-like Domain"/>
    <property type="match status" value="1"/>
</dbReference>
<organism evidence="10 11">
    <name type="scientific">Phototrophicus methaneseepsis</name>
    <dbReference type="NCBI Taxonomy" id="2710758"/>
    <lineage>
        <taxon>Bacteria</taxon>
        <taxon>Bacillati</taxon>
        <taxon>Chloroflexota</taxon>
        <taxon>Candidatus Thermofontia</taxon>
        <taxon>Phototrophicales</taxon>
        <taxon>Phototrophicaceae</taxon>
        <taxon>Phototrophicus</taxon>
    </lineage>
</organism>
<dbReference type="PANTHER" id="PTHR11811">
    <property type="entry name" value="6-PHOSPHOGLUCONATE DEHYDROGENASE"/>
    <property type="match status" value="1"/>
</dbReference>
<feature type="binding site" evidence="6">
    <location>
        <position position="446"/>
    </location>
    <ligand>
        <name>substrate</name>
        <note>ligand shared between dimeric partners</note>
    </ligand>
</feature>
<evidence type="ECO:0000256" key="1">
    <source>
        <dbReference type="ARBA" id="ARBA00008419"/>
    </source>
</evidence>
<dbReference type="SUPFAM" id="SSF48179">
    <property type="entry name" value="6-phosphogluconate dehydrogenase C-terminal domain-like"/>
    <property type="match status" value="1"/>
</dbReference>
<dbReference type="Gene3D" id="1.10.1040.10">
    <property type="entry name" value="N-(1-d-carboxylethyl)-l-norvaline Dehydrogenase, domain 2"/>
    <property type="match status" value="1"/>
</dbReference>
<dbReference type="FunFam" id="3.40.50.720:FF:000007">
    <property type="entry name" value="6-phosphogluconate dehydrogenase, decarboxylating"/>
    <property type="match status" value="1"/>
</dbReference>
<feature type="binding site" description="in other chain" evidence="6">
    <location>
        <position position="288"/>
    </location>
    <ligand>
        <name>substrate</name>
        <note>ligand shared between dimeric partners</note>
    </ligand>
</feature>
<sequence length="472" mass="51054">MADCDIGIYGLAVMGQNFALNIADHGFKVAVYNRTKSKITDFMAEEAADKPIEAAYELQDFVNLIRKPRVIVLIVKAGPATDAIIDNLIPYLEEGDIIIDSGNSYYKDTERRAAMLTEKGFNFLGMGISGGEEGARHGPSLMPGGPSEVYARVQPMLEAVAAKAEGEPCVTYLGPGSAGHYVKMVHNGIEYGIMQAIAEVYDVLSRGAGMGAGQIGDIFQRWSKGLLSSFLVDITGNILVYTAPEDDKPLVDIITDSAQQKGTGKWTTQDALDLGVSVPTISAAIEARIISALKSERVKAATILQGPTPSFDGDQAQLVDALEQALLATEICAYAQGFAALHSASEEYNYHLNMADIARIWRNGCIIRATLLNDMSRAFTADNALSNLMIAPYFAELLAKAQSGWRESLKIAVGMGIPTPALSSALAYYDSYRSGRLPANLIQAQRDFFGAHTYERLDNTEGTAFHTIWQEI</sequence>
<dbReference type="Pfam" id="PF03446">
    <property type="entry name" value="NAD_binding_2"/>
    <property type="match status" value="1"/>
</dbReference>
<feature type="binding site" description="in other chain" evidence="6">
    <location>
        <begin position="129"/>
        <end position="131"/>
    </location>
    <ligand>
        <name>substrate</name>
        <note>ligand shared between dimeric partners</note>
    </ligand>
</feature>
<dbReference type="SMART" id="SM01350">
    <property type="entry name" value="6PGD"/>
    <property type="match status" value="1"/>
</dbReference>
<evidence type="ECO:0000256" key="3">
    <source>
        <dbReference type="ARBA" id="ARBA00023064"/>
    </source>
</evidence>
<dbReference type="NCBIfam" id="NF006765">
    <property type="entry name" value="PRK09287.1"/>
    <property type="match status" value="1"/>
</dbReference>
<keyword evidence="11" id="KW-1185">Reference proteome</keyword>
<keyword evidence="4 8" id="KW-0570">Pentose shunt</keyword>
<feature type="binding site" evidence="7">
    <location>
        <begin position="10"/>
        <end position="15"/>
    </location>
    <ligand>
        <name>NADP(+)</name>
        <dbReference type="ChEBI" id="CHEBI:58349"/>
    </ligand>
</feature>
<dbReference type="InterPro" id="IPR013328">
    <property type="entry name" value="6PGD_dom2"/>
</dbReference>
<evidence type="ECO:0000256" key="8">
    <source>
        <dbReference type="RuleBase" id="RU000485"/>
    </source>
</evidence>
<dbReference type="NCBIfam" id="TIGR00873">
    <property type="entry name" value="gnd"/>
    <property type="match status" value="1"/>
</dbReference>
<evidence type="ECO:0000256" key="2">
    <source>
        <dbReference type="ARBA" id="ARBA00023002"/>
    </source>
</evidence>
<evidence type="ECO:0000256" key="5">
    <source>
        <dbReference type="PIRSR" id="PIRSR000109-1"/>
    </source>
</evidence>
<feature type="binding site" description="in other chain" evidence="6">
    <location>
        <position position="103"/>
    </location>
    <ligand>
        <name>substrate</name>
        <note>ligand shared between dimeric partners</note>
    </ligand>
</feature>
<dbReference type="InterPro" id="IPR036291">
    <property type="entry name" value="NAD(P)-bd_dom_sf"/>
</dbReference>